<feature type="transmembrane region" description="Helical" evidence="7">
    <location>
        <begin position="245"/>
        <end position="264"/>
    </location>
</feature>
<dbReference type="Pfam" id="PF06808">
    <property type="entry name" value="DctM"/>
    <property type="match status" value="1"/>
</dbReference>
<organism evidence="9 10">
    <name type="scientific">Neoroseomonas terrae</name>
    <dbReference type="NCBI Taxonomy" id="424799"/>
    <lineage>
        <taxon>Bacteria</taxon>
        <taxon>Pseudomonadati</taxon>
        <taxon>Pseudomonadota</taxon>
        <taxon>Alphaproteobacteria</taxon>
        <taxon>Acetobacterales</taxon>
        <taxon>Acetobacteraceae</taxon>
        <taxon>Neoroseomonas</taxon>
    </lineage>
</organism>
<dbReference type="InterPro" id="IPR010656">
    <property type="entry name" value="DctM"/>
</dbReference>
<evidence type="ECO:0000256" key="4">
    <source>
        <dbReference type="ARBA" id="ARBA00022692"/>
    </source>
</evidence>
<feature type="transmembrane region" description="Helical" evidence="7">
    <location>
        <begin position="360"/>
        <end position="384"/>
    </location>
</feature>
<feature type="transmembrane region" description="Helical" evidence="7">
    <location>
        <begin position="12"/>
        <end position="38"/>
    </location>
</feature>
<evidence type="ECO:0000256" key="1">
    <source>
        <dbReference type="ARBA" id="ARBA00004429"/>
    </source>
</evidence>
<keyword evidence="3 7" id="KW-0997">Cell inner membrane</keyword>
<feature type="transmembrane region" description="Helical" evidence="7">
    <location>
        <begin position="140"/>
        <end position="166"/>
    </location>
</feature>
<dbReference type="PANTHER" id="PTHR33362:SF3">
    <property type="entry name" value="SIALIC ACID TRAP TRANSPORTER PERMEASE PROTEIN SIAT"/>
    <property type="match status" value="1"/>
</dbReference>
<feature type="transmembrane region" description="Helical" evidence="7">
    <location>
        <begin position="404"/>
        <end position="425"/>
    </location>
</feature>
<feature type="transmembrane region" description="Helical" evidence="7">
    <location>
        <begin position="58"/>
        <end position="75"/>
    </location>
</feature>
<feature type="transmembrane region" description="Helical" evidence="7">
    <location>
        <begin position="172"/>
        <end position="196"/>
    </location>
</feature>
<gene>
    <name evidence="9" type="ORF">GXW78_26605</name>
</gene>
<keyword evidence="5 7" id="KW-1133">Transmembrane helix</keyword>
<evidence type="ECO:0000313" key="9">
    <source>
        <dbReference type="EMBL" id="MBR0653252.1"/>
    </source>
</evidence>
<feature type="transmembrane region" description="Helical" evidence="7">
    <location>
        <begin position="217"/>
        <end position="239"/>
    </location>
</feature>
<evidence type="ECO:0000259" key="8">
    <source>
        <dbReference type="Pfam" id="PF06808"/>
    </source>
</evidence>
<evidence type="ECO:0000256" key="7">
    <source>
        <dbReference type="RuleBase" id="RU369079"/>
    </source>
</evidence>
<dbReference type="NCBIfam" id="TIGR00786">
    <property type="entry name" value="dctM"/>
    <property type="match status" value="1"/>
</dbReference>
<feature type="transmembrane region" description="Helical" evidence="7">
    <location>
        <begin position="276"/>
        <end position="298"/>
    </location>
</feature>
<keyword evidence="10" id="KW-1185">Reference proteome</keyword>
<dbReference type="InterPro" id="IPR004681">
    <property type="entry name" value="TRAP_DctM"/>
</dbReference>
<accession>A0ABS5EQE0</accession>
<dbReference type="RefSeq" id="WP_211871961.1">
    <property type="nucleotide sequence ID" value="NZ_JAAEDI010000044.1"/>
</dbReference>
<name>A0ABS5EQE0_9PROT</name>
<proteinExistence type="inferred from homology"/>
<evidence type="ECO:0000256" key="3">
    <source>
        <dbReference type="ARBA" id="ARBA00022519"/>
    </source>
</evidence>
<dbReference type="Proteomes" id="UP000698752">
    <property type="component" value="Unassembled WGS sequence"/>
</dbReference>
<dbReference type="PIRSF" id="PIRSF006066">
    <property type="entry name" value="HI0050"/>
    <property type="match status" value="1"/>
</dbReference>
<comment type="caution">
    <text evidence="9">The sequence shown here is derived from an EMBL/GenBank/DDBJ whole genome shotgun (WGS) entry which is preliminary data.</text>
</comment>
<evidence type="ECO:0000313" key="10">
    <source>
        <dbReference type="Proteomes" id="UP000698752"/>
    </source>
</evidence>
<keyword evidence="4 7" id="KW-0812">Transmembrane</keyword>
<feature type="domain" description="TRAP C4-dicarboxylate transport system permease DctM subunit" evidence="8">
    <location>
        <begin position="12"/>
        <end position="421"/>
    </location>
</feature>
<evidence type="ECO:0000256" key="5">
    <source>
        <dbReference type="ARBA" id="ARBA00022989"/>
    </source>
</evidence>
<comment type="similarity">
    <text evidence="7">Belongs to the TRAP transporter large permease family.</text>
</comment>
<reference evidence="10" key="1">
    <citation type="journal article" date="2021" name="Syst. Appl. Microbiol.">
        <title>Roseomonas hellenica sp. nov., isolated from roots of wild-growing Alkanna tinctoria.</title>
        <authorList>
            <person name="Rat A."/>
            <person name="Naranjo H.D."/>
            <person name="Lebbe L."/>
            <person name="Cnockaert M."/>
            <person name="Krigas N."/>
            <person name="Grigoriadou K."/>
            <person name="Maloupa E."/>
            <person name="Willems A."/>
        </authorList>
    </citation>
    <scope>NUCLEOTIDE SEQUENCE [LARGE SCALE GENOMIC DNA]</scope>
    <source>
        <strain evidence="10">LMG 31159</strain>
    </source>
</reference>
<evidence type="ECO:0000256" key="2">
    <source>
        <dbReference type="ARBA" id="ARBA00022475"/>
    </source>
</evidence>
<evidence type="ECO:0000256" key="6">
    <source>
        <dbReference type="ARBA" id="ARBA00023136"/>
    </source>
</evidence>
<sequence>MNLHDPFTLAMVALIGLSLMGLPIGLAMITASVVYLGLSGQDMSVAAEQVLNGLNGSYVLLAVPLFIFSAGLMNAGSLTDRLLRFCNLLVGRFRGGLGHVNVVQSVIFSGMSGSAIADAAGSGKIQIDMMTKDGAYTPSYAAALTAVTAVLGPIIPPSIPMVLYALVADASIGYLFLGGVIPGFIMAIAQMAINSWMAHRHNFPVAERVPLREFPRLTLQAFPALLMPVILLGGIYGGVMTPTEAAAVAAAYAWLIAAVFYRSLTLAQTWQAVRESARSTAAIGMLIAGALAFNYVITSENVPGTVRNILAGWEMSQWQFLLVVNLILLVLGCLIEGSTILLVVVPVLVPTAQALGVDMVHFGVMVVVNIMIGLVTPPYGLLLFIVAKLSNQPLMAVVRDTLPFLIAMAASLFLITYVPELVLWLPRHLGYQG</sequence>
<keyword evidence="2" id="KW-1003">Cell membrane</keyword>
<comment type="function">
    <text evidence="7">Part of the tripartite ATP-independent periplasmic (TRAP) transport system.</text>
</comment>
<dbReference type="PANTHER" id="PTHR33362">
    <property type="entry name" value="SIALIC ACID TRAP TRANSPORTER PERMEASE PROTEIN SIAT-RELATED"/>
    <property type="match status" value="1"/>
</dbReference>
<comment type="subcellular location">
    <subcellularLocation>
        <location evidence="1 7">Cell inner membrane</location>
        <topology evidence="1 7">Multi-pass membrane protein</topology>
    </subcellularLocation>
</comment>
<protein>
    <recommendedName>
        <fullName evidence="7">TRAP transporter large permease protein</fullName>
    </recommendedName>
</protein>
<comment type="subunit">
    <text evidence="7">The complex comprises the extracytoplasmic solute receptor protein and the two transmembrane proteins.</text>
</comment>
<feature type="transmembrane region" description="Helical" evidence="7">
    <location>
        <begin position="318"/>
        <end position="348"/>
    </location>
</feature>
<keyword evidence="6 7" id="KW-0472">Membrane</keyword>
<dbReference type="EMBL" id="JAAEDI010000044">
    <property type="protein sequence ID" value="MBR0653252.1"/>
    <property type="molecule type" value="Genomic_DNA"/>
</dbReference>
<keyword evidence="7" id="KW-0813">Transport</keyword>
<comment type="caution">
    <text evidence="7">Lacks conserved residue(s) required for the propagation of feature annotation.</text>
</comment>